<dbReference type="InterPro" id="IPR032819">
    <property type="entry name" value="TruB_C"/>
</dbReference>
<dbReference type="GO" id="GO:0003723">
    <property type="term" value="F:RNA binding"/>
    <property type="evidence" value="ECO:0007669"/>
    <property type="project" value="InterPro"/>
</dbReference>
<dbReference type="PANTHER" id="PTHR13767">
    <property type="entry name" value="TRNA-PSEUDOURIDINE SYNTHASE"/>
    <property type="match status" value="1"/>
</dbReference>
<evidence type="ECO:0000256" key="2">
    <source>
        <dbReference type="ARBA" id="ARBA00005642"/>
    </source>
</evidence>
<dbReference type="STRING" id="1121305.CLCOL_05190"/>
<dbReference type="InterPro" id="IPR014780">
    <property type="entry name" value="tRNA_psdUridine_synth_TruB"/>
</dbReference>
<sequence>MNGVLNIYKPVGMTSFDVVKTIRKLTKVKKVGHTGTLDPLASGVLPICIGKATKIVNYIMNDFKVYECKLKLGITTDTYDREGKIITTSEVSVLEEDIISCINSFKGNILQVPPMYSAVKINGKKLYELARDGVEIQRNARPITIYDIDILDISLPYVSFRVKCSKGTYIRSLCYDIGKKLACGATMWSLERIQSGKFNKENALFLEDLKETNVNEHIIPIDVALNDYDKVKVNSNVEKLLRNGVRVGDRRLLNEIQLNKLYRIYTYDEKFLGIGLRNSNGLKLEILLL</sequence>
<dbReference type="InterPro" id="IPR002501">
    <property type="entry name" value="PsdUridine_synth_N"/>
</dbReference>
<gene>
    <name evidence="5 8" type="primary">truB</name>
    <name evidence="8" type="ORF">CLCOL_05190</name>
</gene>
<dbReference type="Pfam" id="PF01509">
    <property type="entry name" value="TruB_N"/>
    <property type="match status" value="1"/>
</dbReference>
<dbReference type="Pfam" id="PF16198">
    <property type="entry name" value="TruB_C_2"/>
    <property type="match status" value="1"/>
</dbReference>
<evidence type="ECO:0000259" key="7">
    <source>
        <dbReference type="Pfam" id="PF16198"/>
    </source>
</evidence>
<reference evidence="8 9" key="1">
    <citation type="submission" date="2016-02" db="EMBL/GenBank/DDBJ databases">
        <title>Genome sequence of Clostridium colicanis DSM 13634.</title>
        <authorList>
            <person name="Poehlein A."/>
            <person name="Daniel R."/>
        </authorList>
    </citation>
    <scope>NUCLEOTIDE SEQUENCE [LARGE SCALE GENOMIC DNA]</scope>
    <source>
        <strain evidence="8 9">DSM 13634</strain>
    </source>
</reference>
<keyword evidence="9" id="KW-1185">Reference proteome</keyword>
<evidence type="ECO:0000313" key="9">
    <source>
        <dbReference type="Proteomes" id="UP000075374"/>
    </source>
</evidence>
<organism evidence="8 9">
    <name type="scientific">Clostridium colicanis DSM 13634</name>
    <dbReference type="NCBI Taxonomy" id="1121305"/>
    <lineage>
        <taxon>Bacteria</taxon>
        <taxon>Bacillati</taxon>
        <taxon>Bacillota</taxon>
        <taxon>Clostridia</taxon>
        <taxon>Eubacteriales</taxon>
        <taxon>Clostridiaceae</taxon>
        <taxon>Clostridium</taxon>
    </lineage>
</organism>
<dbReference type="NCBIfam" id="TIGR00431">
    <property type="entry name" value="TruB"/>
    <property type="match status" value="1"/>
</dbReference>
<dbReference type="PANTHER" id="PTHR13767:SF2">
    <property type="entry name" value="PSEUDOURIDYLATE SYNTHASE TRUB1"/>
    <property type="match status" value="1"/>
</dbReference>
<dbReference type="Proteomes" id="UP000075374">
    <property type="component" value="Unassembled WGS sequence"/>
</dbReference>
<dbReference type="HAMAP" id="MF_01080">
    <property type="entry name" value="TruB_bact"/>
    <property type="match status" value="1"/>
</dbReference>
<feature type="active site" description="Nucleophile" evidence="5">
    <location>
        <position position="38"/>
    </location>
</feature>
<keyword evidence="3 5" id="KW-0819">tRNA processing</keyword>
<comment type="similarity">
    <text evidence="2 5">Belongs to the pseudouridine synthase TruB family. Type 1 subfamily.</text>
</comment>
<evidence type="ECO:0000256" key="1">
    <source>
        <dbReference type="ARBA" id="ARBA00000385"/>
    </source>
</evidence>
<dbReference type="RefSeq" id="WP_061857447.1">
    <property type="nucleotide sequence ID" value="NZ_LTBB01000002.1"/>
</dbReference>
<evidence type="ECO:0000256" key="3">
    <source>
        <dbReference type="ARBA" id="ARBA00022694"/>
    </source>
</evidence>
<dbReference type="AlphaFoldDB" id="A0A151AQG3"/>
<dbReference type="EC" id="5.4.99.25" evidence="5"/>
<evidence type="ECO:0000256" key="5">
    <source>
        <dbReference type="HAMAP-Rule" id="MF_01080"/>
    </source>
</evidence>
<dbReference type="Gene3D" id="3.30.2350.10">
    <property type="entry name" value="Pseudouridine synthase"/>
    <property type="match status" value="1"/>
</dbReference>
<keyword evidence="4 5" id="KW-0413">Isomerase</keyword>
<accession>A0A151AQG3</accession>
<dbReference type="GO" id="GO:0031119">
    <property type="term" value="P:tRNA pseudouridine synthesis"/>
    <property type="evidence" value="ECO:0007669"/>
    <property type="project" value="UniProtKB-UniRule"/>
</dbReference>
<dbReference type="FunFam" id="3.30.2350.10:FF:000011">
    <property type="entry name" value="tRNA pseudouridine synthase B"/>
    <property type="match status" value="1"/>
</dbReference>
<proteinExistence type="inferred from homology"/>
<dbReference type="EMBL" id="LTBB01000002">
    <property type="protein sequence ID" value="KYH29881.1"/>
    <property type="molecule type" value="Genomic_DNA"/>
</dbReference>
<comment type="caution">
    <text evidence="8">The sequence shown here is derived from an EMBL/GenBank/DDBJ whole genome shotgun (WGS) entry which is preliminary data.</text>
</comment>
<evidence type="ECO:0000313" key="8">
    <source>
        <dbReference type="EMBL" id="KYH29881.1"/>
    </source>
</evidence>
<dbReference type="CDD" id="cd02573">
    <property type="entry name" value="PseudoU_synth_EcTruB"/>
    <property type="match status" value="1"/>
</dbReference>
<comment type="function">
    <text evidence="5">Responsible for synthesis of pseudouridine from uracil-55 in the psi GC loop of transfer RNAs.</text>
</comment>
<protein>
    <recommendedName>
        <fullName evidence="5">tRNA pseudouridine synthase B</fullName>
        <ecNumber evidence="5">5.4.99.25</ecNumber>
    </recommendedName>
    <alternativeName>
        <fullName evidence="5">tRNA pseudouridine(55) synthase</fullName>
        <shortName evidence="5">Psi55 synthase</shortName>
    </alternativeName>
    <alternativeName>
        <fullName evidence="5">tRNA pseudouridylate synthase</fullName>
    </alternativeName>
    <alternativeName>
        <fullName evidence="5">tRNA-uridine isomerase</fullName>
    </alternativeName>
</protein>
<name>A0A151AQG3_9CLOT</name>
<evidence type="ECO:0000256" key="4">
    <source>
        <dbReference type="ARBA" id="ARBA00023235"/>
    </source>
</evidence>
<comment type="catalytic activity">
    <reaction evidence="1 5">
        <text>uridine(55) in tRNA = pseudouridine(55) in tRNA</text>
        <dbReference type="Rhea" id="RHEA:42532"/>
        <dbReference type="Rhea" id="RHEA-COMP:10101"/>
        <dbReference type="Rhea" id="RHEA-COMP:10102"/>
        <dbReference type="ChEBI" id="CHEBI:65314"/>
        <dbReference type="ChEBI" id="CHEBI:65315"/>
        <dbReference type="EC" id="5.4.99.25"/>
    </reaction>
</comment>
<feature type="domain" description="Pseudouridine synthase II N-terminal" evidence="6">
    <location>
        <begin position="23"/>
        <end position="170"/>
    </location>
</feature>
<evidence type="ECO:0000259" key="6">
    <source>
        <dbReference type="Pfam" id="PF01509"/>
    </source>
</evidence>
<dbReference type="SUPFAM" id="SSF55120">
    <property type="entry name" value="Pseudouridine synthase"/>
    <property type="match status" value="1"/>
</dbReference>
<dbReference type="GO" id="GO:1990481">
    <property type="term" value="P:mRNA pseudouridine synthesis"/>
    <property type="evidence" value="ECO:0007669"/>
    <property type="project" value="TreeGrafter"/>
</dbReference>
<dbReference type="GO" id="GO:0160148">
    <property type="term" value="F:tRNA pseudouridine(55) synthase activity"/>
    <property type="evidence" value="ECO:0007669"/>
    <property type="project" value="UniProtKB-EC"/>
</dbReference>
<dbReference type="InterPro" id="IPR020103">
    <property type="entry name" value="PsdUridine_synth_cat_dom_sf"/>
</dbReference>
<dbReference type="PATRIC" id="fig|1121305.3.peg.524"/>
<feature type="domain" description="tRNA pseudouridylate synthase B C-terminal" evidence="7">
    <location>
        <begin position="171"/>
        <end position="225"/>
    </location>
</feature>